<evidence type="ECO:0000256" key="1">
    <source>
        <dbReference type="SAM" id="Phobius"/>
    </source>
</evidence>
<evidence type="ECO:0000313" key="2">
    <source>
        <dbReference type="EMBL" id="SDI50754.1"/>
    </source>
</evidence>
<keyword evidence="3" id="KW-1185">Reference proteome</keyword>
<dbReference type="EMBL" id="FNDN01000008">
    <property type="protein sequence ID" value="SDI50754.1"/>
    <property type="molecule type" value="Genomic_DNA"/>
</dbReference>
<dbReference type="InterPro" id="IPR012427">
    <property type="entry name" value="DUF1622"/>
</dbReference>
<organism evidence="2 3">
    <name type="scientific">Rhodococcus triatomae</name>
    <dbReference type="NCBI Taxonomy" id="300028"/>
    <lineage>
        <taxon>Bacteria</taxon>
        <taxon>Bacillati</taxon>
        <taxon>Actinomycetota</taxon>
        <taxon>Actinomycetes</taxon>
        <taxon>Mycobacteriales</taxon>
        <taxon>Nocardiaceae</taxon>
        <taxon>Rhodococcus</taxon>
    </lineage>
</organism>
<keyword evidence="1" id="KW-0472">Membrane</keyword>
<protein>
    <submittedName>
        <fullName evidence="2">Uncharacterized membrane protein</fullName>
    </submittedName>
</protein>
<dbReference type="Proteomes" id="UP000183263">
    <property type="component" value="Unassembled WGS sequence"/>
</dbReference>
<gene>
    <name evidence="2" type="ORF">SAMN05444695_10865</name>
</gene>
<dbReference type="AlphaFoldDB" id="A0A1G8L4X6"/>
<proteinExistence type="predicted"/>
<accession>A0A1G8L4X6</accession>
<dbReference type="PANTHER" id="PTHR38468">
    <property type="entry name" value="SLL0939 PROTEIN"/>
    <property type="match status" value="1"/>
</dbReference>
<evidence type="ECO:0000313" key="3">
    <source>
        <dbReference type="Proteomes" id="UP000183263"/>
    </source>
</evidence>
<name>A0A1G8L4X6_9NOCA</name>
<sequence length="125" mass="13662">MDVDEVMDFDRVVETIARCIDFAGVTVIAAGAVIAALRVLVDLQRRSPGVYQLFRSRLGRAILLGLELLVAGDIIKTVAVTPTLTDVAVLAIIVLIRTFLSWSLDLEITGRWPWQRSRGEASAPS</sequence>
<feature type="transmembrane region" description="Helical" evidence="1">
    <location>
        <begin position="87"/>
        <end position="108"/>
    </location>
</feature>
<keyword evidence="1" id="KW-0812">Transmembrane</keyword>
<feature type="transmembrane region" description="Helical" evidence="1">
    <location>
        <begin position="20"/>
        <end position="41"/>
    </location>
</feature>
<reference evidence="2 3" key="1">
    <citation type="submission" date="2016-10" db="EMBL/GenBank/DDBJ databases">
        <authorList>
            <person name="de Groot N.N."/>
        </authorList>
    </citation>
    <scope>NUCLEOTIDE SEQUENCE [LARGE SCALE GENOMIC DNA]</scope>
    <source>
        <strain evidence="2 3">DSM 44892</strain>
    </source>
</reference>
<dbReference type="PANTHER" id="PTHR38468:SF1">
    <property type="entry name" value="SLL0939 PROTEIN"/>
    <property type="match status" value="1"/>
</dbReference>
<feature type="transmembrane region" description="Helical" evidence="1">
    <location>
        <begin position="61"/>
        <end position="81"/>
    </location>
</feature>
<keyword evidence="1" id="KW-1133">Transmembrane helix</keyword>
<dbReference type="Pfam" id="PF07784">
    <property type="entry name" value="DUF1622"/>
    <property type="match status" value="1"/>
</dbReference>